<keyword evidence="2" id="KW-0808">Transferase</keyword>
<dbReference type="NCBIfam" id="TIGR03707">
    <property type="entry name" value="PPK2_P_aer"/>
    <property type="match status" value="1"/>
</dbReference>
<dbReference type="Gene3D" id="3.40.50.300">
    <property type="entry name" value="P-loop containing nucleotide triphosphate hydrolases"/>
    <property type="match status" value="1"/>
</dbReference>
<proteinExistence type="inferred from homology"/>
<evidence type="ECO:0000256" key="3">
    <source>
        <dbReference type="ARBA" id="ARBA00022777"/>
    </source>
</evidence>
<dbReference type="EMBL" id="LGRX02026343">
    <property type="protein sequence ID" value="KAK3251006.1"/>
    <property type="molecule type" value="Genomic_DNA"/>
</dbReference>
<evidence type="ECO:0000259" key="4">
    <source>
        <dbReference type="Pfam" id="PF03976"/>
    </source>
</evidence>
<dbReference type="PANTHER" id="PTHR34383">
    <property type="entry name" value="POLYPHOSPHATE:AMP PHOSPHOTRANSFERASE-RELATED"/>
    <property type="match status" value="1"/>
</dbReference>
<keyword evidence="6" id="KW-1185">Reference proteome</keyword>
<evidence type="ECO:0000256" key="2">
    <source>
        <dbReference type="ARBA" id="ARBA00022679"/>
    </source>
</evidence>
<dbReference type="PANTHER" id="PTHR34383:SF1">
    <property type="entry name" value="ADP-POLYPHOSPHATE PHOSPHOTRANSFERASE"/>
    <property type="match status" value="1"/>
</dbReference>
<organism evidence="5 6">
    <name type="scientific">Cymbomonas tetramitiformis</name>
    <dbReference type="NCBI Taxonomy" id="36881"/>
    <lineage>
        <taxon>Eukaryota</taxon>
        <taxon>Viridiplantae</taxon>
        <taxon>Chlorophyta</taxon>
        <taxon>Pyramimonadophyceae</taxon>
        <taxon>Pyramimonadales</taxon>
        <taxon>Pyramimonadaceae</taxon>
        <taxon>Cymbomonas</taxon>
    </lineage>
</organism>
<dbReference type="Pfam" id="PF03976">
    <property type="entry name" value="PPK2"/>
    <property type="match status" value="1"/>
</dbReference>
<evidence type="ECO:0000256" key="1">
    <source>
        <dbReference type="ARBA" id="ARBA00009924"/>
    </source>
</evidence>
<protein>
    <recommendedName>
        <fullName evidence="4">Polyphosphate kinase-2-related domain-containing protein</fullName>
    </recommendedName>
</protein>
<dbReference type="InterPro" id="IPR027417">
    <property type="entry name" value="P-loop_NTPase"/>
</dbReference>
<dbReference type="Proteomes" id="UP001190700">
    <property type="component" value="Unassembled WGS sequence"/>
</dbReference>
<dbReference type="InterPro" id="IPR022486">
    <property type="entry name" value="PPK2_PA0141"/>
</dbReference>
<comment type="caution">
    <text evidence="5">The sequence shown here is derived from an EMBL/GenBank/DDBJ whole genome shotgun (WGS) entry which is preliminary data.</text>
</comment>
<gene>
    <name evidence="5" type="ORF">CYMTET_39637</name>
</gene>
<dbReference type="GO" id="GO:0008976">
    <property type="term" value="F:polyphosphate kinase activity"/>
    <property type="evidence" value="ECO:0007669"/>
    <property type="project" value="InterPro"/>
</dbReference>
<dbReference type="AlphaFoldDB" id="A0AAE0C9P9"/>
<sequence>MRAAVVGTAGEPAMLRPVTFPKQGARFFQSAGKRTPQPKQVIFCKSAKNADASSPRKDDVFKIEDGVKNLIRNNVSSFRSRSDKGYSQKHRVQIKLTEKALDKAADKAKRDFVYEQTLQQLQIELVHLQEYIKREGLKVIVIFEGRDAAGKGGVISRISSAMSPRVCRICALSAPSDVEKSQWYFQRYVKHLPAAGEMVLFDRSWYNRAGVERVMGFCSDDEYEEFMRSVPLFEEMLVNSGTVVLKYWFSVSSEEQEVRFKGRLGRSWKRWKLSPMDLFARSKWSEYSAARDDMLSRTATKISPWWVVPADCKKSARLNCISHLLAQIDYNVSEYDKIVLPELDSALETEQRANETERRDTKMIPVIYNFDEEGNHTWDESIDAADS</sequence>
<name>A0AAE0C9P9_9CHLO</name>
<evidence type="ECO:0000313" key="5">
    <source>
        <dbReference type="EMBL" id="KAK3251006.1"/>
    </source>
</evidence>
<dbReference type="GO" id="GO:0006793">
    <property type="term" value="P:phosphorus metabolic process"/>
    <property type="evidence" value="ECO:0007669"/>
    <property type="project" value="InterPro"/>
</dbReference>
<keyword evidence="3" id="KW-0418">Kinase</keyword>
<dbReference type="InterPro" id="IPR022488">
    <property type="entry name" value="PPK2-related"/>
</dbReference>
<accession>A0AAE0C9P9</accession>
<evidence type="ECO:0000313" key="6">
    <source>
        <dbReference type="Proteomes" id="UP001190700"/>
    </source>
</evidence>
<dbReference type="SUPFAM" id="SSF52540">
    <property type="entry name" value="P-loop containing nucleoside triphosphate hydrolases"/>
    <property type="match status" value="1"/>
</dbReference>
<comment type="similarity">
    <text evidence="1">Belongs to the polyphosphate kinase 2 (PPK2) family. Class I subfamily.</text>
</comment>
<reference evidence="5 6" key="1">
    <citation type="journal article" date="2015" name="Genome Biol. Evol.">
        <title>Comparative Genomics of a Bacterivorous Green Alga Reveals Evolutionary Causalities and Consequences of Phago-Mixotrophic Mode of Nutrition.</title>
        <authorList>
            <person name="Burns J.A."/>
            <person name="Paasch A."/>
            <person name="Narechania A."/>
            <person name="Kim E."/>
        </authorList>
    </citation>
    <scope>NUCLEOTIDE SEQUENCE [LARGE SCALE GENOMIC DNA]</scope>
    <source>
        <strain evidence="5 6">PLY_AMNH</strain>
    </source>
</reference>
<feature type="domain" description="Polyphosphate kinase-2-related" evidence="4">
    <location>
        <begin position="113"/>
        <end position="332"/>
    </location>
</feature>